<dbReference type="OrthoDB" id="5593278at2759"/>
<name>A0A5C3E386_9BASI</name>
<dbReference type="Proteomes" id="UP000324022">
    <property type="component" value="Unassembled WGS sequence"/>
</dbReference>
<dbReference type="GO" id="GO:0043248">
    <property type="term" value="P:proteasome assembly"/>
    <property type="evidence" value="ECO:0007669"/>
    <property type="project" value="InterPro"/>
</dbReference>
<organism evidence="1 2">
    <name type="scientific">Ustilago trichophora</name>
    <dbReference type="NCBI Taxonomy" id="86804"/>
    <lineage>
        <taxon>Eukaryota</taxon>
        <taxon>Fungi</taxon>
        <taxon>Dikarya</taxon>
        <taxon>Basidiomycota</taxon>
        <taxon>Ustilaginomycotina</taxon>
        <taxon>Ustilaginomycetes</taxon>
        <taxon>Ustilaginales</taxon>
        <taxon>Ustilaginaceae</taxon>
        <taxon>Ustilago</taxon>
    </lineage>
</organism>
<dbReference type="InterPro" id="IPR053720">
    <property type="entry name" value="Psm_Assembly_Chaperone"/>
</dbReference>
<evidence type="ECO:0000313" key="2">
    <source>
        <dbReference type="Proteomes" id="UP000324022"/>
    </source>
</evidence>
<proteinExistence type="predicted"/>
<protein>
    <recommendedName>
        <fullName evidence="3">Proteasome assembly chaperone 3</fullName>
    </recommendedName>
</protein>
<keyword evidence="2" id="KW-1185">Reference proteome</keyword>
<reference evidence="1 2" key="1">
    <citation type="submission" date="2018-03" db="EMBL/GenBank/DDBJ databases">
        <authorList>
            <person name="Guldener U."/>
        </authorList>
    </citation>
    <scope>NUCLEOTIDE SEQUENCE [LARGE SCALE GENOMIC DNA]</scope>
    <source>
        <strain evidence="1 2">NBRC100155</strain>
    </source>
</reference>
<dbReference type="Gene3D" id="3.30.230.90">
    <property type="match status" value="1"/>
</dbReference>
<sequence length="193" mass="20831">MMSTNRPNTGISALKVEVTPIKGPVIPTSTLTVTISGHPTTVIAQSFADRIFITVTQLNKFGVLYQAVTSSAPSSSAGYLDFEPALKSTLPPPLPTTSVSKLVGTEPSPAHMALYQLYVAQIASIVKHSQNGQDGRPLIVSLALKSSAKEGEKQAMAFGEDDDEDDESFLMTSPEERERFMAIMKAVQECRVW</sequence>
<evidence type="ECO:0000313" key="1">
    <source>
        <dbReference type="EMBL" id="SPO24868.1"/>
    </source>
</evidence>
<accession>A0A5C3E386</accession>
<dbReference type="AlphaFoldDB" id="A0A5C3E386"/>
<dbReference type="EMBL" id="OOIN01000008">
    <property type="protein sequence ID" value="SPO24868.1"/>
    <property type="molecule type" value="Genomic_DNA"/>
</dbReference>
<gene>
    <name evidence="1" type="ORF">UTRI_01373_B</name>
</gene>
<dbReference type="PANTHER" id="PTHR31051">
    <property type="entry name" value="PROTEASOME ASSEMBLY CHAPERONE 3"/>
    <property type="match status" value="1"/>
</dbReference>
<dbReference type="InterPro" id="IPR018788">
    <property type="entry name" value="Proteasome_assmbl_chp_3"/>
</dbReference>
<evidence type="ECO:0008006" key="3">
    <source>
        <dbReference type="Google" id="ProtNLM"/>
    </source>
</evidence>
<dbReference type="Pfam" id="PF10178">
    <property type="entry name" value="PAC3"/>
    <property type="match status" value="1"/>
</dbReference>
<dbReference type="PANTHER" id="PTHR31051:SF1">
    <property type="entry name" value="PROTEASOME ASSEMBLY CHAPERONE 3"/>
    <property type="match status" value="1"/>
</dbReference>